<dbReference type="InterPro" id="IPR052805">
    <property type="entry name" value="GEF_Ubiquitin-Prot_Reg"/>
</dbReference>
<evidence type="ECO:0000259" key="2">
    <source>
        <dbReference type="SMART" id="SM00256"/>
    </source>
</evidence>
<reference evidence="3" key="1">
    <citation type="submission" date="2022-11" db="EMBL/GenBank/DDBJ databases">
        <title>Centuries of genome instability and evolution in soft-shell clam transmissible cancer (bioRxiv).</title>
        <authorList>
            <person name="Hart S.F.M."/>
            <person name="Yonemitsu M.A."/>
            <person name="Giersch R.M."/>
            <person name="Beal B.F."/>
            <person name="Arriagada G."/>
            <person name="Davis B.W."/>
            <person name="Ostrander E.A."/>
            <person name="Goff S.P."/>
            <person name="Metzger M.J."/>
        </authorList>
    </citation>
    <scope>NUCLEOTIDE SEQUENCE</scope>
    <source>
        <strain evidence="3">MELC-2E11</strain>
        <tissue evidence="3">Siphon/mantle</tissue>
    </source>
</reference>
<dbReference type="CDD" id="cd22172">
    <property type="entry name" value="F-box_FBXO16"/>
    <property type="match status" value="1"/>
</dbReference>
<dbReference type="Pfam" id="PF12937">
    <property type="entry name" value="F-box-like"/>
    <property type="match status" value="1"/>
</dbReference>
<gene>
    <name evidence="3" type="ORF">MAR_030683</name>
</gene>
<dbReference type="Proteomes" id="UP001164746">
    <property type="component" value="Chromosome 10"/>
</dbReference>
<dbReference type="Gene3D" id="1.20.1280.50">
    <property type="match status" value="1"/>
</dbReference>
<accession>A0ABY7F4H1</accession>
<dbReference type="PANTHER" id="PTHR46857:SF2">
    <property type="entry name" value="F-BOX ONLY PROTEIN 16"/>
    <property type="match status" value="1"/>
</dbReference>
<organism evidence="3 4">
    <name type="scientific">Mya arenaria</name>
    <name type="common">Soft-shell clam</name>
    <dbReference type="NCBI Taxonomy" id="6604"/>
    <lineage>
        <taxon>Eukaryota</taxon>
        <taxon>Metazoa</taxon>
        <taxon>Spiralia</taxon>
        <taxon>Lophotrochozoa</taxon>
        <taxon>Mollusca</taxon>
        <taxon>Bivalvia</taxon>
        <taxon>Autobranchia</taxon>
        <taxon>Heteroconchia</taxon>
        <taxon>Euheterodonta</taxon>
        <taxon>Imparidentia</taxon>
        <taxon>Neoheterodontei</taxon>
        <taxon>Myida</taxon>
        <taxon>Myoidea</taxon>
        <taxon>Myidae</taxon>
        <taxon>Mya</taxon>
    </lineage>
</organism>
<evidence type="ECO:0000313" key="3">
    <source>
        <dbReference type="EMBL" id="WAR16089.1"/>
    </source>
</evidence>
<evidence type="ECO:0000256" key="1">
    <source>
        <dbReference type="SAM" id="MobiDB-lite"/>
    </source>
</evidence>
<dbReference type="EMBL" id="CP111021">
    <property type="protein sequence ID" value="WAR16089.1"/>
    <property type="molecule type" value="Genomic_DNA"/>
</dbReference>
<dbReference type="InterPro" id="IPR001810">
    <property type="entry name" value="F-box_dom"/>
</dbReference>
<feature type="domain" description="F-box" evidence="2">
    <location>
        <begin position="83"/>
        <end position="123"/>
    </location>
</feature>
<dbReference type="InterPro" id="IPR036047">
    <property type="entry name" value="F-box-like_dom_sf"/>
</dbReference>
<protein>
    <submittedName>
        <fullName evidence="3">FBX16-like protein</fullName>
    </submittedName>
</protein>
<evidence type="ECO:0000313" key="4">
    <source>
        <dbReference type="Proteomes" id="UP001164746"/>
    </source>
</evidence>
<proteinExistence type="predicted"/>
<keyword evidence="4" id="KW-1185">Reference proteome</keyword>
<feature type="region of interest" description="Disordered" evidence="1">
    <location>
        <begin position="231"/>
        <end position="288"/>
    </location>
</feature>
<feature type="region of interest" description="Disordered" evidence="1">
    <location>
        <begin position="145"/>
        <end position="174"/>
    </location>
</feature>
<sequence length="288" mass="33878">MSMIAKNRTKSTWTPLSNEETNNQIFEERRVLINKWFDKWTHDQRKHIMEDLIHKAKIREKGFIRDYVKEHVPALKRDFTRHLPRVISIYIFSFLDPRSLCRAGQVCWYWKYLTDLDQLWMLKCVKLGWNLPVMPGQYETGKSTKIDLSKIVPQQKPPKSAKSGKSTPWRGSDPVPKDTWRYNYLENNDVVQDVKTMRRRKDYAPEGKEKIVTTSQDHLNNWDGFTMSMTMPPDASMGVTRPAPVHSHPRPTKRQQVSARTPRDPPSTDLFPKQPWKVGNKEESDEEL</sequence>
<name>A0ABY7F4H1_MYAAR</name>
<dbReference type="SUPFAM" id="SSF81383">
    <property type="entry name" value="F-box domain"/>
    <property type="match status" value="1"/>
</dbReference>
<dbReference type="SMART" id="SM00256">
    <property type="entry name" value="FBOX"/>
    <property type="match status" value="1"/>
</dbReference>
<dbReference type="PANTHER" id="PTHR46857">
    <property type="entry name" value="EPITHELIAL CELL-TRANSFORMING SEQUENCE 2 ONCOGENE-LIKE"/>
    <property type="match status" value="1"/>
</dbReference>